<dbReference type="EMBL" id="JFHU01000147">
    <property type="protein sequence ID" value="EXX87711.1"/>
    <property type="molecule type" value="Genomic_DNA"/>
</dbReference>
<name>A0A9W5W7E9_9BACL</name>
<gene>
    <name evidence="1" type="ORF">BG53_03530</name>
</gene>
<dbReference type="Proteomes" id="UP000053750">
    <property type="component" value="Unassembled WGS sequence"/>
</dbReference>
<dbReference type="OrthoDB" id="2678291at2"/>
<dbReference type="AlphaFoldDB" id="A0A9W5W7E9"/>
<evidence type="ECO:0000313" key="2">
    <source>
        <dbReference type="Proteomes" id="UP000053750"/>
    </source>
</evidence>
<proteinExistence type="predicted"/>
<organism evidence="1 2">
    <name type="scientific">Paenibacillus darwinianus</name>
    <dbReference type="NCBI Taxonomy" id="1380763"/>
    <lineage>
        <taxon>Bacteria</taxon>
        <taxon>Bacillati</taxon>
        <taxon>Bacillota</taxon>
        <taxon>Bacilli</taxon>
        <taxon>Bacillales</taxon>
        <taxon>Paenibacillaceae</taxon>
        <taxon>Paenibacillus</taxon>
    </lineage>
</organism>
<keyword evidence="2" id="KW-1185">Reference proteome</keyword>
<comment type="caution">
    <text evidence="1">The sequence shown here is derived from an EMBL/GenBank/DDBJ whole genome shotgun (WGS) entry which is preliminary data.</text>
</comment>
<protein>
    <submittedName>
        <fullName evidence="1">Uncharacterized protein</fullName>
    </submittedName>
</protein>
<evidence type="ECO:0000313" key="1">
    <source>
        <dbReference type="EMBL" id="EXX87711.1"/>
    </source>
</evidence>
<reference evidence="1 2" key="1">
    <citation type="submission" date="2014-02" db="EMBL/GenBank/DDBJ databases">
        <title>Genome sequence of Paenibacillus darwinianus reveals adaptive mechanisms for survival in Antarctic soils.</title>
        <authorList>
            <person name="Dsouza M."/>
            <person name="Taylor M.W."/>
            <person name="Turner S.J."/>
            <person name="Aislabie J."/>
        </authorList>
    </citation>
    <scope>NUCLEOTIDE SEQUENCE [LARGE SCALE GENOMIC DNA]</scope>
    <source>
        <strain evidence="1 2">CE1</strain>
    </source>
</reference>
<dbReference type="RefSeq" id="WP_036579509.1">
    <property type="nucleotide sequence ID" value="NZ_KK082127.1"/>
</dbReference>
<sequence length="75" mass="8421">MSMTISGLTFAVFRTAAPGGEAAFGTGLMEEGFAAVRRFLEDYRIYLQQYDEPEADEAVRLLARDGYDLQARHRT</sequence>
<accession>A0A9W5W7E9</accession>